<reference evidence="3 4" key="1">
    <citation type="submission" date="2018-03" db="EMBL/GenBank/DDBJ databases">
        <title>Genome Sequence of Escherichia coli O26 str. RM8426.</title>
        <authorList>
            <person name="Parker C.T."/>
            <person name="Huynh S."/>
            <person name="Cooper K."/>
            <person name="Bono J.L."/>
            <person name="Smith T.P."/>
        </authorList>
    </citation>
    <scope>NUCLEOTIDE SEQUENCE [LARGE SCALE GENOMIC DNA]</scope>
    <source>
        <strain evidence="3 4">RM8426</strain>
    </source>
</reference>
<sequence>MTRPGGGDHPAKKTIAPDTAPRLMQRKNSCFRPVNMLTGCPGIFSVFIFIIQFVVRKKC</sequence>
<dbReference type="AlphaFoldDB" id="A0AA35AKW5"/>
<proteinExistence type="predicted"/>
<feature type="region of interest" description="Disordered" evidence="1">
    <location>
        <begin position="1"/>
        <end position="20"/>
    </location>
</feature>
<keyword evidence="2" id="KW-0812">Transmembrane</keyword>
<name>A0AA35AKW5_ECOLX</name>
<dbReference type="EMBL" id="CP028116">
    <property type="protein sequence ID" value="AWJ39728.1"/>
    <property type="molecule type" value="Genomic_DNA"/>
</dbReference>
<accession>A0AA35AKW5</accession>
<evidence type="ECO:0000313" key="4">
    <source>
        <dbReference type="Proteomes" id="UP000245156"/>
    </source>
</evidence>
<evidence type="ECO:0000313" key="3">
    <source>
        <dbReference type="EMBL" id="AWJ39728.1"/>
    </source>
</evidence>
<dbReference type="Proteomes" id="UP000245156">
    <property type="component" value="Chromosome"/>
</dbReference>
<evidence type="ECO:0000256" key="2">
    <source>
        <dbReference type="SAM" id="Phobius"/>
    </source>
</evidence>
<evidence type="ECO:0000256" key="1">
    <source>
        <dbReference type="SAM" id="MobiDB-lite"/>
    </source>
</evidence>
<keyword evidence="2" id="KW-0472">Membrane</keyword>
<keyword evidence="2" id="KW-1133">Transmembrane helix</keyword>
<protein>
    <submittedName>
        <fullName evidence="3">Uncharacterized protein</fullName>
    </submittedName>
</protein>
<organism evidence="3 4">
    <name type="scientific">Escherichia coli O26 str. RM8426</name>
    <dbReference type="NCBI Taxonomy" id="1055533"/>
    <lineage>
        <taxon>Bacteria</taxon>
        <taxon>Pseudomonadati</taxon>
        <taxon>Pseudomonadota</taxon>
        <taxon>Gammaproteobacteria</taxon>
        <taxon>Enterobacterales</taxon>
        <taxon>Enterobacteriaceae</taxon>
        <taxon>Escherichia</taxon>
    </lineage>
</organism>
<feature type="transmembrane region" description="Helical" evidence="2">
    <location>
        <begin position="34"/>
        <end position="55"/>
    </location>
</feature>
<gene>
    <name evidence="3" type="ORF">I3M_20470</name>
</gene>